<keyword evidence="4" id="KW-1185">Reference proteome</keyword>
<evidence type="ECO:0000313" key="4">
    <source>
        <dbReference type="Proteomes" id="UP001055101"/>
    </source>
</evidence>
<dbReference type="EMBL" id="BPRA01000006">
    <property type="protein sequence ID" value="GJE54877.1"/>
    <property type="molecule type" value="Genomic_DNA"/>
</dbReference>
<reference evidence="3" key="1">
    <citation type="journal article" date="2021" name="Front. Microbiol.">
        <title>Comprehensive Comparative Genomics and Phenotyping of Methylobacterium Species.</title>
        <authorList>
            <person name="Alessa O."/>
            <person name="Ogura Y."/>
            <person name="Fujitani Y."/>
            <person name="Takami H."/>
            <person name="Hayashi T."/>
            <person name="Sahin N."/>
            <person name="Tani A."/>
        </authorList>
    </citation>
    <scope>NUCLEOTIDE SEQUENCE</scope>
    <source>
        <strain evidence="3">DSM 23674</strain>
    </source>
</reference>
<feature type="region of interest" description="Disordered" evidence="1">
    <location>
        <begin position="1"/>
        <end position="22"/>
    </location>
</feature>
<reference evidence="3" key="2">
    <citation type="submission" date="2021-08" db="EMBL/GenBank/DDBJ databases">
        <authorList>
            <person name="Tani A."/>
            <person name="Ola A."/>
            <person name="Ogura Y."/>
            <person name="Katsura K."/>
            <person name="Hayashi T."/>
        </authorList>
    </citation>
    <scope>NUCLEOTIDE SEQUENCE</scope>
    <source>
        <strain evidence="3">DSM 23674</strain>
    </source>
</reference>
<accession>A0ABQ4TLC9</accession>
<evidence type="ECO:0000256" key="1">
    <source>
        <dbReference type="SAM" id="MobiDB-lite"/>
    </source>
</evidence>
<protein>
    <recommendedName>
        <fullName evidence="2">Integrase catalytic domain-containing protein</fullName>
    </recommendedName>
</protein>
<organism evidence="3 4">
    <name type="scientific">Methylobacterium thuringiense</name>
    <dbReference type="NCBI Taxonomy" id="1003091"/>
    <lineage>
        <taxon>Bacteria</taxon>
        <taxon>Pseudomonadati</taxon>
        <taxon>Pseudomonadota</taxon>
        <taxon>Alphaproteobacteria</taxon>
        <taxon>Hyphomicrobiales</taxon>
        <taxon>Methylobacteriaceae</taxon>
        <taxon>Methylobacterium</taxon>
    </lineage>
</organism>
<name>A0ABQ4TLC9_9HYPH</name>
<comment type="caution">
    <text evidence="3">The sequence shown here is derived from an EMBL/GenBank/DDBJ whole genome shotgun (WGS) entry which is preliminary data.</text>
</comment>
<feature type="region of interest" description="Disordered" evidence="1">
    <location>
        <begin position="697"/>
        <end position="739"/>
    </location>
</feature>
<dbReference type="Gene3D" id="3.30.420.10">
    <property type="entry name" value="Ribonuclease H-like superfamily/Ribonuclease H"/>
    <property type="match status" value="1"/>
</dbReference>
<dbReference type="InterPro" id="IPR036397">
    <property type="entry name" value="RNaseH_sf"/>
</dbReference>
<feature type="domain" description="Integrase catalytic" evidence="2">
    <location>
        <begin position="291"/>
        <end position="502"/>
    </location>
</feature>
<dbReference type="PROSITE" id="PS50994">
    <property type="entry name" value="INTEGRASE"/>
    <property type="match status" value="1"/>
</dbReference>
<proteinExistence type="predicted"/>
<evidence type="ECO:0000259" key="2">
    <source>
        <dbReference type="PROSITE" id="PS50994"/>
    </source>
</evidence>
<dbReference type="InterPro" id="IPR012337">
    <property type="entry name" value="RNaseH-like_sf"/>
</dbReference>
<evidence type="ECO:0000313" key="3">
    <source>
        <dbReference type="EMBL" id="GJE54877.1"/>
    </source>
</evidence>
<gene>
    <name evidence="3" type="ORF">EKPJFOCH_1362</name>
</gene>
<dbReference type="InterPro" id="IPR001584">
    <property type="entry name" value="Integrase_cat-core"/>
</dbReference>
<dbReference type="SUPFAM" id="SSF53098">
    <property type="entry name" value="Ribonuclease H-like"/>
    <property type="match status" value="1"/>
</dbReference>
<dbReference type="RefSeq" id="WP_238231226.1">
    <property type="nucleotide sequence ID" value="NZ_BPRA01000006.1"/>
</dbReference>
<dbReference type="Proteomes" id="UP001055101">
    <property type="component" value="Unassembled WGS sequence"/>
</dbReference>
<sequence>MNAPFRIPPGSQSPLDPRETETESATLRFDLRKGDVLTISGRTAEFERRLDGKLQFLQVADKDVIFLTDMKLAFMSSTGAARFISAPSLVGNPRGPLPNRLQMTPEQEAEARRKLAYVNACIRGCLDGEEPRGCWAFRRSKALVPIIARAAALAGDRAPHFTTVLDWFDRWMALGDVHGLACLVERHNHKGNRRSHFGHVGEVALESGIRRWLSPKMSKKMAYAKVVARVKAYKRKLGRHMPSEELALIETPSASTFGRRCNTVDRYTRDYYRMGSAYAARMDRTYARQALPDRPYEDVEVDHCTLDLLLVDDETDLVLGRPDLIVFRDRATGMVIGYGLGYEAPSYASFVAGLRHAMYPKDMGRYPAVRRPWPCFGRIENLWVDNALHFIGDDIESAARELKINKPRFHARSPWMKGALERFFGFLNTGLVHLLPGTTLSNVVDRREVDQERLDRAKVRVSEFDALLTFFICEVANAHVSKGLGLLRGMGDVPLRVWNEKASRHPSGPLPPPELFIALCGEWELRTIQNDGITWDYITYEGAALIALVNNPKHRNARENGSGSRYKCVRDPSDLGRLYVVDPYDPDGRILVVPACPAHRAYAEGRHRHNHDLAVVEARRMVKGAFDFDGLMRAMDMLGEAAAKARANPDRQRTRRRLARFIHNDGVRRLASEVRTGQAPEMAATAAAHLDPLTVARGSGRPAAPVLDGVGPMPPEPTSEPVPKEVSPPLTDIDGEDAEDDLAVLRALKQWSSSDE</sequence>